<dbReference type="NCBIfam" id="TIGR00455">
    <property type="entry name" value="apsK"/>
    <property type="match status" value="1"/>
</dbReference>
<feature type="domain" description="APS kinase" evidence="8">
    <location>
        <begin position="18"/>
        <end position="168"/>
    </location>
</feature>
<keyword evidence="5 6" id="KW-0067">ATP-binding</keyword>
<comment type="pathway">
    <text evidence="6 7">Sulfur metabolism; hydrogen sulfide biosynthesis; sulfite from sulfate: step 2/3.</text>
</comment>
<dbReference type="Proteomes" id="UP000448575">
    <property type="component" value="Unassembled WGS sequence"/>
</dbReference>
<dbReference type="NCBIfam" id="NF003013">
    <property type="entry name" value="PRK03846.1"/>
    <property type="match status" value="1"/>
</dbReference>
<sequence>MDSSYISRQQREEMHNHRGAVVWFTGLSGAGKTTLARAIELRLFQAGCQVVLLDGDSLRQGLCAGLGFSPEDRSENIRRAGEVSRLFANTGTIVLAAFISPSRADRARVRAMQADGDFIEAWCMCPLETCEQRDVKGLYRRARAGEVAQFTGVSAPYEAPLAPELTLDTGGDNVAACVEQVLTELHSRGVLFAVGSNSSSSSRQMRAAWSPSSSSVCHADIDTANSG</sequence>
<dbReference type="EC" id="2.7.1.25" evidence="2 6"/>
<dbReference type="AlphaFoldDB" id="A0A6N9HKL5"/>
<evidence type="ECO:0000256" key="4">
    <source>
        <dbReference type="ARBA" id="ARBA00022741"/>
    </source>
</evidence>
<keyword evidence="6 7" id="KW-0418">Kinase</keyword>
<evidence type="ECO:0000313" key="10">
    <source>
        <dbReference type="Proteomes" id="UP000448575"/>
    </source>
</evidence>
<gene>
    <name evidence="6 9" type="primary">cysC</name>
    <name evidence="9" type="ORF">GTP41_18260</name>
</gene>
<feature type="binding site" evidence="6">
    <location>
        <begin position="26"/>
        <end position="33"/>
    </location>
    <ligand>
        <name>ATP</name>
        <dbReference type="ChEBI" id="CHEBI:30616"/>
    </ligand>
</feature>
<dbReference type="GO" id="GO:0005524">
    <property type="term" value="F:ATP binding"/>
    <property type="evidence" value="ECO:0007669"/>
    <property type="project" value="UniProtKB-UniRule"/>
</dbReference>
<dbReference type="UniPathway" id="UPA00140">
    <property type="reaction ID" value="UER00205"/>
</dbReference>
<evidence type="ECO:0000313" key="9">
    <source>
        <dbReference type="EMBL" id="MYN04040.1"/>
    </source>
</evidence>
<dbReference type="CDD" id="cd02027">
    <property type="entry name" value="APSK"/>
    <property type="match status" value="1"/>
</dbReference>
<dbReference type="InterPro" id="IPR002891">
    <property type="entry name" value="APS"/>
</dbReference>
<evidence type="ECO:0000256" key="1">
    <source>
        <dbReference type="ARBA" id="ARBA00001823"/>
    </source>
</evidence>
<comment type="caution">
    <text evidence="9">The sequence shown here is derived from an EMBL/GenBank/DDBJ whole genome shotgun (WGS) entry which is preliminary data.</text>
</comment>
<protein>
    <recommendedName>
        <fullName evidence="2 6">Adenylyl-sulfate kinase</fullName>
        <ecNumber evidence="2 6">2.7.1.25</ecNumber>
    </recommendedName>
    <alternativeName>
        <fullName evidence="6">APS kinase</fullName>
    </alternativeName>
    <alternativeName>
        <fullName evidence="6">ATP adenosine-5'-phosphosulfate 3'-phosphotransferase</fullName>
    </alternativeName>
    <alternativeName>
        <fullName evidence="6">Adenosine-5'-phosphosulfate kinase</fullName>
    </alternativeName>
</protein>
<evidence type="ECO:0000256" key="5">
    <source>
        <dbReference type="ARBA" id="ARBA00022840"/>
    </source>
</evidence>
<organism evidence="9 10">
    <name type="scientific">Pseudoduganella guangdongensis</name>
    <dbReference type="NCBI Taxonomy" id="2692179"/>
    <lineage>
        <taxon>Bacteria</taxon>
        <taxon>Pseudomonadati</taxon>
        <taxon>Pseudomonadota</taxon>
        <taxon>Betaproteobacteria</taxon>
        <taxon>Burkholderiales</taxon>
        <taxon>Oxalobacteraceae</taxon>
        <taxon>Telluria group</taxon>
        <taxon>Pseudoduganella</taxon>
    </lineage>
</organism>
<dbReference type="GO" id="GO:0005737">
    <property type="term" value="C:cytoplasm"/>
    <property type="evidence" value="ECO:0007669"/>
    <property type="project" value="TreeGrafter"/>
</dbReference>
<accession>A0A6N9HKL5</accession>
<comment type="function">
    <text evidence="6 7">Catalyzes the synthesis of activated sulfate.</text>
</comment>
<dbReference type="InterPro" id="IPR027417">
    <property type="entry name" value="P-loop_NTPase"/>
</dbReference>
<reference evidence="9 10" key="1">
    <citation type="submission" date="2019-12" db="EMBL/GenBank/DDBJ databases">
        <title>Novel species isolated from a subtropical stream in China.</title>
        <authorList>
            <person name="Lu H."/>
        </authorList>
    </citation>
    <scope>NUCLEOTIDE SEQUENCE [LARGE SCALE GENOMIC DNA]</scope>
    <source>
        <strain evidence="9 10">DS3</strain>
    </source>
</reference>
<evidence type="ECO:0000256" key="7">
    <source>
        <dbReference type="RuleBase" id="RU004347"/>
    </source>
</evidence>
<dbReference type="EMBL" id="WWCJ01000013">
    <property type="protein sequence ID" value="MYN04040.1"/>
    <property type="molecule type" value="Genomic_DNA"/>
</dbReference>
<evidence type="ECO:0000256" key="3">
    <source>
        <dbReference type="ARBA" id="ARBA00022679"/>
    </source>
</evidence>
<keyword evidence="6" id="KW-0597">Phosphoprotein</keyword>
<feature type="active site" description="Phosphoserine intermediate" evidence="6">
    <location>
        <position position="100"/>
    </location>
</feature>
<evidence type="ECO:0000256" key="2">
    <source>
        <dbReference type="ARBA" id="ARBA00012121"/>
    </source>
</evidence>
<dbReference type="Pfam" id="PF01583">
    <property type="entry name" value="APS_kinase"/>
    <property type="match status" value="1"/>
</dbReference>
<comment type="catalytic activity">
    <reaction evidence="1 6 7">
        <text>adenosine 5'-phosphosulfate + ATP = 3'-phosphoadenylyl sulfate + ADP + H(+)</text>
        <dbReference type="Rhea" id="RHEA:24152"/>
        <dbReference type="ChEBI" id="CHEBI:15378"/>
        <dbReference type="ChEBI" id="CHEBI:30616"/>
        <dbReference type="ChEBI" id="CHEBI:58243"/>
        <dbReference type="ChEBI" id="CHEBI:58339"/>
        <dbReference type="ChEBI" id="CHEBI:456216"/>
        <dbReference type="EC" id="2.7.1.25"/>
    </reaction>
</comment>
<keyword evidence="4 6" id="KW-0547">Nucleotide-binding</keyword>
<dbReference type="GO" id="GO:0010134">
    <property type="term" value="P:sulfate assimilation via adenylyl sulfate reduction"/>
    <property type="evidence" value="ECO:0007669"/>
    <property type="project" value="TreeGrafter"/>
</dbReference>
<comment type="similarity">
    <text evidence="6 7">Belongs to the APS kinase family.</text>
</comment>
<dbReference type="GO" id="GO:0070814">
    <property type="term" value="P:hydrogen sulfide biosynthetic process"/>
    <property type="evidence" value="ECO:0007669"/>
    <property type="project" value="UniProtKB-UniRule"/>
</dbReference>
<proteinExistence type="inferred from homology"/>
<dbReference type="HAMAP" id="MF_00065">
    <property type="entry name" value="Adenylyl_sulf_kinase"/>
    <property type="match status" value="1"/>
</dbReference>
<dbReference type="SUPFAM" id="SSF52540">
    <property type="entry name" value="P-loop containing nucleoside triphosphate hydrolases"/>
    <property type="match status" value="1"/>
</dbReference>
<dbReference type="InterPro" id="IPR050512">
    <property type="entry name" value="Sulf_AdTrans/APS_kinase"/>
</dbReference>
<dbReference type="PANTHER" id="PTHR42700">
    <property type="entry name" value="SULFATE ADENYLYLTRANSFERASE"/>
    <property type="match status" value="1"/>
</dbReference>
<evidence type="ECO:0000259" key="8">
    <source>
        <dbReference type="Pfam" id="PF01583"/>
    </source>
</evidence>
<dbReference type="GO" id="GO:0004781">
    <property type="term" value="F:sulfate adenylyltransferase (ATP) activity"/>
    <property type="evidence" value="ECO:0007669"/>
    <property type="project" value="TreeGrafter"/>
</dbReference>
<evidence type="ECO:0000256" key="6">
    <source>
        <dbReference type="HAMAP-Rule" id="MF_00065"/>
    </source>
</evidence>
<keyword evidence="3 6" id="KW-0808">Transferase</keyword>
<dbReference type="InterPro" id="IPR059117">
    <property type="entry name" value="APS_kinase_dom"/>
</dbReference>
<dbReference type="GO" id="GO:0019379">
    <property type="term" value="P:sulfate assimilation, phosphoadenylyl sulfate reduction by phosphoadenylyl-sulfate reductase (thioredoxin)"/>
    <property type="evidence" value="ECO:0007669"/>
    <property type="project" value="TreeGrafter"/>
</dbReference>
<dbReference type="Gene3D" id="3.40.50.300">
    <property type="entry name" value="P-loop containing nucleotide triphosphate hydrolases"/>
    <property type="match status" value="1"/>
</dbReference>
<name>A0A6N9HKL5_9BURK</name>
<dbReference type="GO" id="GO:0004020">
    <property type="term" value="F:adenylylsulfate kinase activity"/>
    <property type="evidence" value="ECO:0007669"/>
    <property type="project" value="UniProtKB-UniRule"/>
</dbReference>
<dbReference type="PANTHER" id="PTHR42700:SF3">
    <property type="entry name" value="BIFUNCTIONAL SAT_APS KINASE-RELATED"/>
    <property type="match status" value="1"/>
</dbReference>
<keyword evidence="10" id="KW-1185">Reference proteome</keyword>